<evidence type="ECO:0000256" key="10">
    <source>
        <dbReference type="ARBA" id="ARBA00023027"/>
    </source>
</evidence>
<evidence type="ECO:0000256" key="6">
    <source>
        <dbReference type="ARBA" id="ARBA00022643"/>
    </source>
</evidence>
<feature type="modified residue" description="FMN phosphoryl threonine" evidence="16">
    <location>
        <position position="233"/>
    </location>
</feature>
<dbReference type="STRING" id="228410.NE2395"/>
<dbReference type="Pfam" id="PF04205">
    <property type="entry name" value="FMN_bind"/>
    <property type="match status" value="1"/>
</dbReference>
<evidence type="ECO:0000256" key="12">
    <source>
        <dbReference type="ARBA" id="ARBA00023065"/>
    </source>
</evidence>
<evidence type="ECO:0000256" key="15">
    <source>
        <dbReference type="ARBA" id="ARBA00023201"/>
    </source>
</evidence>
<organism evidence="19 20">
    <name type="scientific">Nitrosomonas europaea (strain ATCC 19718 / CIP 103999 / KCTC 2705 / NBRC 14298)</name>
    <dbReference type="NCBI Taxonomy" id="228410"/>
    <lineage>
        <taxon>Bacteria</taxon>
        <taxon>Pseudomonadati</taxon>
        <taxon>Pseudomonadota</taxon>
        <taxon>Betaproteobacteria</taxon>
        <taxon>Nitrosomonadales</taxon>
        <taxon>Nitrosomonadaceae</taxon>
        <taxon>Nitrosomonas</taxon>
    </lineage>
</organism>
<evidence type="ECO:0000256" key="1">
    <source>
        <dbReference type="ARBA" id="ARBA00022448"/>
    </source>
</evidence>
<comment type="similarity">
    <text evidence="16 17">Belongs to the NqrC family.</text>
</comment>
<feature type="domain" description="FMN-binding" evidence="18">
    <location>
        <begin position="149"/>
        <end position="250"/>
    </location>
</feature>
<protein>
    <recommendedName>
        <fullName evidence="16 17">Na(+)-translocating NADH-quinone reductase subunit C</fullName>
        <shortName evidence="16 17">Na(+)-NQR subunit C</shortName>
        <shortName evidence="16 17">Na(+)-translocating NQR subunit C</shortName>
        <ecNumber evidence="16 17">7.2.1.1</ecNumber>
    </recommendedName>
    <alternativeName>
        <fullName evidence="16 17">NQR complex subunit C</fullName>
    </alternativeName>
    <alternativeName>
        <fullName evidence="16 17">NQR-1 subunit C</fullName>
    </alternativeName>
</protein>
<sequence length="264" mass="29313">MAEPNSAPVQHSARRTVGVALAVCLVCSLFVTSAAVTLRPIQIANQVKERQRVLVELAGLTALGLSIESAYRLFDVRMVELASGNFVDDQDTERFDITKAAKDEAQSTALTREEDIAQIQRKPKYLPVYLIHNEAGKLETLILPIYGHGLWSTLYGFIALEGDLRTVKGLRFYQHAETPGLGGEVDNPRWLTSWEGKVIFDEAWQPRIELIRGSVGSATPDSQHKVDGLSGATMTTRGVDNLLKFWFGENGFGPFLLRLREERS</sequence>
<dbReference type="AlphaFoldDB" id="Q82SE5"/>
<evidence type="ECO:0000256" key="14">
    <source>
        <dbReference type="ARBA" id="ARBA00023136"/>
    </source>
</evidence>
<keyword evidence="11 16" id="KW-0915">Sodium</keyword>
<dbReference type="GO" id="GO:0006814">
    <property type="term" value="P:sodium ion transport"/>
    <property type="evidence" value="ECO:0007669"/>
    <property type="project" value="UniProtKB-UniRule"/>
</dbReference>
<dbReference type="NCBIfam" id="TIGR01938">
    <property type="entry name" value="nqrC"/>
    <property type="match status" value="1"/>
</dbReference>
<dbReference type="NCBIfam" id="NF003749">
    <property type="entry name" value="PRK05346.1-5"/>
    <property type="match status" value="1"/>
</dbReference>
<keyword evidence="14 16" id="KW-0472">Membrane</keyword>
<dbReference type="PANTHER" id="PTHR37838">
    <property type="entry name" value="NA(+)-TRANSLOCATING NADH-QUINONE REDUCTASE SUBUNIT C"/>
    <property type="match status" value="1"/>
</dbReference>
<evidence type="ECO:0000256" key="13">
    <source>
        <dbReference type="ARBA" id="ARBA00023075"/>
    </source>
</evidence>
<dbReference type="RefSeq" id="WP_011112868.1">
    <property type="nucleotide sequence ID" value="NC_004757.1"/>
</dbReference>
<dbReference type="InterPro" id="IPR010204">
    <property type="entry name" value="NqrC"/>
</dbReference>
<evidence type="ECO:0000256" key="3">
    <source>
        <dbReference type="ARBA" id="ARBA00022519"/>
    </source>
</evidence>
<evidence type="ECO:0000256" key="5">
    <source>
        <dbReference type="ARBA" id="ARBA00022630"/>
    </source>
</evidence>
<keyword evidence="13 16" id="KW-0830">Ubiquinone</keyword>
<keyword evidence="20" id="KW-1185">Reference proteome</keyword>
<proteinExistence type="inferred from homology"/>
<dbReference type="PhylomeDB" id="Q82SE5"/>
<dbReference type="GO" id="GO:0010181">
    <property type="term" value="F:FMN binding"/>
    <property type="evidence" value="ECO:0007669"/>
    <property type="project" value="UniProtKB-UniRule"/>
</dbReference>
<evidence type="ECO:0000256" key="9">
    <source>
        <dbReference type="ARBA" id="ARBA00022989"/>
    </source>
</evidence>
<dbReference type="OrthoDB" id="9786835at2"/>
<keyword evidence="15 16" id="KW-0739">Sodium transport</keyword>
<evidence type="ECO:0000256" key="8">
    <source>
        <dbReference type="ARBA" id="ARBA00022967"/>
    </source>
</evidence>
<dbReference type="HOGENOM" id="CLU_077882_0_1_4"/>
<keyword evidence="8 16" id="KW-1278">Translocase</keyword>
<keyword evidence="4 16" id="KW-0597">Phosphoprotein</keyword>
<evidence type="ECO:0000256" key="11">
    <source>
        <dbReference type="ARBA" id="ARBA00023053"/>
    </source>
</evidence>
<dbReference type="PIRSF" id="PIRSF009437">
    <property type="entry name" value="NQR-1_subunit_C"/>
    <property type="match status" value="1"/>
</dbReference>
<dbReference type="GO" id="GO:0005886">
    <property type="term" value="C:plasma membrane"/>
    <property type="evidence" value="ECO:0007669"/>
    <property type="project" value="UniProtKB-SubCell"/>
</dbReference>
<dbReference type="Proteomes" id="UP000001416">
    <property type="component" value="Chromosome"/>
</dbReference>
<keyword evidence="5 16" id="KW-0285">Flavoprotein</keyword>
<dbReference type="KEGG" id="neu:NE2395"/>
<evidence type="ECO:0000259" key="18">
    <source>
        <dbReference type="SMART" id="SM00900"/>
    </source>
</evidence>
<keyword evidence="1 16" id="KW-0813">Transport</keyword>
<keyword evidence="19" id="KW-0560">Oxidoreductase</keyword>
<keyword evidence="3 16" id="KW-0997">Cell inner membrane</keyword>
<dbReference type="EMBL" id="AL954747">
    <property type="protein sequence ID" value="CAD86307.1"/>
    <property type="molecule type" value="Genomic_DNA"/>
</dbReference>
<dbReference type="InterPro" id="IPR007329">
    <property type="entry name" value="FMN-bd"/>
</dbReference>
<keyword evidence="12 16" id="KW-0406">Ion transport</keyword>
<dbReference type="PANTHER" id="PTHR37838:SF1">
    <property type="entry name" value="NA(+)-TRANSLOCATING NADH-QUINONE REDUCTASE SUBUNIT C"/>
    <property type="match status" value="1"/>
</dbReference>
<keyword evidence="6 16" id="KW-0288">FMN</keyword>
<accession>Q82SE5</accession>
<keyword evidence="2 16" id="KW-1003">Cell membrane</keyword>
<keyword evidence="9 16" id="KW-1133">Transmembrane helix</keyword>
<evidence type="ECO:0000256" key="17">
    <source>
        <dbReference type="PIRNR" id="PIRNR009437"/>
    </source>
</evidence>
<reference evidence="19 20" key="1">
    <citation type="journal article" date="2003" name="J. Bacteriol.">
        <title>Complete genome sequence of the ammonia-oxidizing bacterium and obligate chemolithoautotroph Nitrosomonas europaea.</title>
        <authorList>
            <person name="Chain P."/>
            <person name="Lamerdin J."/>
            <person name="Larimer F."/>
            <person name="Regala W."/>
            <person name="Land M."/>
            <person name="Hauser L."/>
            <person name="Hooper A."/>
            <person name="Klotz M."/>
            <person name="Norton J."/>
            <person name="Sayavedra-Soto L."/>
            <person name="Arciero D."/>
            <person name="Hommes N."/>
            <person name="Whittaker M."/>
            <person name="Arp D."/>
        </authorList>
    </citation>
    <scope>NUCLEOTIDE SEQUENCE [LARGE SCALE GENOMIC DNA]</scope>
    <source>
        <strain evidence="20">ATCC 19718 / CIP 103999 / KCTC 2705 / NBRC 14298</strain>
    </source>
</reference>
<comment type="subcellular location">
    <subcellularLocation>
        <location evidence="16">Cell inner membrane</location>
        <topology evidence="16">Single-pass membrane protein</topology>
    </subcellularLocation>
</comment>
<dbReference type="eggNOG" id="COG2869">
    <property type="taxonomic scope" value="Bacteria"/>
</dbReference>
<name>Q82SE5_NITEU</name>
<evidence type="ECO:0000256" key="7">
    <source>
        <dbReference type="ARBA" id="ARBA00022692"/>
    </source>
</evidence>
<comment type="catalytic activity">
    <reaction evidence="16 17">
        <text>a ubiquinone + n Na(+)(in) + NADH + H(+) = a ubiquinol + n Na(+)(out) + NAD(+)</text>
        <dbReference type="Rhea" id="RHEA:47748"/>
        <dbReference type="Rhea" id="RHEA-COMP:9565"/>
        <dbReference type="Rhea" id="RHEA-COMP:9566"/>
        <dbReference type="ChEBI" id="CHEBI:15378"/>
        <dbReference type="ChEBI" id="CHEBI:16389"/>
        <dbReference type="ChEBI" id="CHEBI:17976"/>
        <dbReference type="ChEBI" id="CHEBI:29101"/>
        <dbReference type="ChEBI" id="CHEBI:57540"/>
        <dbReference type="ChEBI" id="CHEBI:57945"/>
        <dbReference type="EC" id="7.2.1.1"/>
    </reaction>
</comment>
<keyword evidence="10 16" id="KW-0520">NAD</keyword>
<dbReference type="SMART" id="SM00900">
    <property type="entry name" value="FMN_bind"/>
    <property type="match status" value="1"/>
</dbReference>
<dbReference type="EC" id="7.2.1.1" evidence="16 17"/>
<comment type="function">
    <text evidence="16">NQR complex catalyzes the reduction of ubiquinone-1 to ubiquinol by two successive reactions, coupled with the transport of Na(+) ions from the cytoplasm to the periplasm. NqrA to NqrE are probably involved in the second step, the conversion of ubisemiquinone to ubiquinol.</text>
</comment>
<comment type="subunit">
    <text evidence="16 17">Composed of six subunits; NqrA, NqrB, NqrC, NqrD, NqrE and NqrF.</text>
</comment>
<dbReference type="GeneID" id="87105526"/>
<dbReference type="HAMAP" id="MF_00427">
    <property type="entry name" value="NqrC"/>
    <property type="match status" value="1"/>
</dbReference>
<comment type="cofactor">
    <cofactor evidence="16 17">
        <name>FMN</name>
        <dbReference type="ChEBI" id="CHEBI:58210"/>
    </cofactor>
</comment>
<evidence type="ECO:0000313" key="20">
    <source>
        <dbReference type="Proteomes" id="UP000001416"/>
    </source>
</evidence>
<evidence type="ECO:0000313" key="19">
    <source>
        <dbReference type="EMBL" id="CAD86307.1"/>
    </source>
</evidence>
<evidence type="ECO:0000256" key="16">
    <source>
        <dbReference type="HAMAP-Rule" id="MF_00427"/>
    </source>
</evidence>
<keyword evidence="7 16" id="KW-0812">Transmembrane</keyword>
<evidence type="ECO:0000256" key="4">
    <source>
        <dbReference type="ARBA" id="ARBA00022553"/>
    </source>
</evidence>
<gene>
    <name evidence="16 19" type="primary">nqrC</name>
    <name evidence="19" type="ordered locus">NE2395</name>
</gene>
<evidence type="ECO:0000256" key="2">
    <source>
        <dbReference type="ARBA" id="ARBA00022475"/>
    </source>
</evidence>
<comment type="caution">
    <text evidence="16">Lacks conserved residue(s) required for the propagation of feature annotation.</text>
</comment>
<feature type="transmembrane region" description="Helical" evidence="16">
    <location>
        <begin position="20"/>
        <end position="41"/>
    </location>
</feature>
<dbReference type="GO" id="GO:0016655">
    <property type="term" value="F:oxidoreductase activity, acting on NAD(P)H, quinone or similar compound as acceptor"/>
    <property type="evidence" value="ECO:0007669"/>
    <property type="project" value="UniProtKB-UniRule"/>
</dbReference>